<feature type="non-terminal residue" evidence="11">
    <location>
        <position position="237"/>
    </location>
</feature>
<feature type="non-terminal residue" evidence="11">
    <location>
        <position position="1"/>
    </location>
</feature>
<evidence type="ECO:0000256" key="2">
    <source>
        <dbReference type="ARBA" id="ARBA00006339"/>
    </source>
</evidence>
<evidence type="ECO:0000256" key="3">
    <source>
        <dbReference type="ARBA" id="ARBA00022679"/>
    </source>
</evidence>
<keyword evidence="8 9" id="KW-0325">Glycoprotein</keyword>
<keyword evidence="10" id="KW-1185">Reference proteome</keyword>
<protein>
    <recommendedName>
        <fullName evidence="9">Carbohydrate sulfotransferase</fullName>
        <ecNumber evidence="9">2.8.2.-</ecNumber>
    </recommendedName>
</protein>
<comment type="similarity">
    <text evidence="2 9">Belongs to the sulfotransferase 2 family.</text>
</comment>
<dbReference type="InterPro" id="IPR005331">
    <property type="entry name" value="Sulfotransferase"/>
</dbReference>
<dbReference type="InterPro" id="IPR027417">
    <property type="entry name" value="P-loop_NTPase"/>
</dbReference>
<dbReference type="EC" id="2.8.2.-" evidence="9"/>
<evidence type="ECO:0000256" key="8">
    <source>
        <dbReference type="ARBA" id="ARBA00023180"/>
    </source>
</evidence>
<evidence type="ECO:0000256" key="9">
    <source>
        <dbReference type="RuleBase" id="RU364020"/>
    </source>
</evidence>
<evidence type="ECO:0000313" key="10">
    <source>
        <dbReference type="Proteomes" id="UP000694865"/>
    </source>
</evidence>
<keyword evidence="6 9" id="KW-0333">Golgi apparatus</keyword>
<accession>A0ABM0MUK8</accession>
<dbReference type="PANTHER" id="PTHR12137">
    <property type="entry name" value="CARBOHYDRATE SULFOTRANSFERASE"/>
    <property type="match status" value="1"/>
</dbReference>
<reference evidence="11" key="1">
    <citation type="submission" date="2025-08" db="UniProtKB">
        <authorList>
            <consortium name="RefSeq"/>
        </authorList>
    </citation>
    <scope>IDENTIFICATION</scope>
    <source>
        <tissue evidence="11">Testes</tissue>
    </source>
</reference>
<evidence type="ECO:0000256" key="1">
    <source>
        <dbReference type="ARBA" id="ARBA00004323"/>
    </source>
</evidence>
<evidence type="ECO:0000313" key="11">
    <source>
        <dbReference type="RefSeq" id="XP_006823699.1"/>
    </source>
</evidence>
<gene>
    <name evidence="11" type="primary">LOC102809468</name>
</gene>
<proteinExistence type="inferred from homology"/>
<dbReference type="InterPro" id="IPR018011">
    <property type="entry name" value="Carb_sulfotrans_8-10"/>
</dbReference>
<keyword evidence="7" id="KW-0472">Membrane</keyword>
<keyword evidence="9" id="KW-0119">Carbohydrate metabolism</keyword>
<evidence type="ECO:0000256" key="5">
    <source>
        <dbReference type="ARBA" id="ARBA00022989"/>
    </source>
</evidence>
<name>A0ABM0MUK8_SACKO</name>
<comment type="subcellular location">
    <subcellularLocation>
        <location evidence="1 9">Golgi apparatus membrane</location>
        <topology evidence="1 9">Single-pass type II membrane protein</topology>
    </subcellularLocation>
</comment>
<dbReference type="Pfam" id="PF03567">
    <property type="entry name" value="Sulfotransfer_2"/>
    <property type="match status" value="1"/>
</dbReference>
<keyword evidence="5" id="KW-1133">Transmembrane helix</keyword>
<keyword evidence="4" id="KW-0812">Transmembrane</keyword>
<organism evidence="10 11">
    <name type="scientific">Saccoglossus kowalevskii</name>
    <name type="common">Acorn worm</name>
    <dbReference type="NCBI Taxonomy" id="10224"/>
    <lineage>
        <taxon>Eukaryota</taxon>
        <taxon>Metazoa</taxon>
        <taxon>Hemichordata</taxon>
        <taxon>Enteropneusta</taxon>
        <taxon>Harrimaniidae</taxon>
        <taxon>Saccoglossus</taxon>
    </lineage>
</organism>
<dbReference type="Gene3D" id="3.40.50.300">
    <property type="entry name" value="P-loop containing nucleotide triphosphate hydrolases"/>
    <property type="match status" value="1"/>
</dbReference>
<keyword evidence="3 9" id="KW-0808">Transferase</keyword>
<dbReference type="GeneID" id="102809468"/>
<sequence>VSITSTKESIYNAKQASKNRINTAKEACNRYNITYNGDAASRFVISDKYKFMIDIIPKVGSGTMRGIGIKLNPESTITFYRIKMRDMSEFGHYTKIVFFRDPLERLVSFYYYAVHSTRNTGSGFYEAFLSVLAKQAGSDLKDWLNHNITFREMAEVIINVGFGDEYVGKAFPQHVNPQYMVSNICSFNADFIGHLDKLYEDIQYIFKVVGVTDENIYPAPHVQKGHDRLKDTIKDLP</sequence>
<dbReference type="RefSeq" id="XP_006823699.1">
    <property type="nucleotide sequence ID" value="XM_006823636.1"/>
</dbReference>
<evidence type="ECO:0000256" key="4">
    <source>
        <dbReference type="ARBA" id="ARBA00022692"/>
    </source>
</evidence>
<evidence type="ECO:0000256" key="6">
    <source>
        <dbReference type="ARBA" id="ARBA00023034"/>
    </source>
</evidence>
<dbReference type="PANTHER" id="PTHR12137:SF54">
    <property type="entry name" value="CARBOHYDRATE SULFOTRANSFERASE"/>
    <property type="match status" value="1"/>
</dbReference>
<keyword evidence="9" id="KW-0735">Signal-anchor</keyword>
<evidence type="ECO:0000256" key="7">
    <source>
        <dbReference type="ARBA" id="ARBA00023136"/>
    </source>
</evidence>
<dbReference type="Proteomes" id="UP000694865">
    <property type="component" value="Unplaced"/>
</dbReference>